<evidence type="ECO:0000256" key="1">
    <source>
        <dbReference type="SAM" id="MobiDB-lite"/>
    </source>
</evidence>
<comment type="caution">
    <text evidence="3">The sequence shown here is derived from an EMBL/GenBank/DDBJ whole genome shotgun (WGS) entry which is preliminary data.</text>
</comment>
<dbReference type="PANTHER" id="PTHR33112">
    <property type="entry name" value="DOMAIN PROTEIN, PUTATIVE-RELATED"/>
    <property type="match status" value="1"/>
</dbReference>
<dbReference type="OrthoDB" id="5428863at2759"/>
<dbReference type="InterPro" id="IPR010730">
    <property type="entry name" value="HET"/>
</dbReference>
<dbReference type="EMBL" id="JAGTJS010000011">
    <property type="protein sequence ID" value="KAH7253103.1"/>
    <property type="molecule type" value="Genomic_DNA"/>
</dbReference>
<accession>A0A9P9HA25</accession>
<reference evidence="3" key="1">
    <citation type="journal article" date="2021" name="Nat. Commun.">
        <title>Genetic determinants of endophytism in the Arabidopsis root mycobiome.</title>
        <authorList>
            <person name="Mesny F."/>
            <person name="Miyauchi S."/>
            <person name="Thiergart T."/>
            <person name="Pickel B."/>
            <person name="Atanasova L."/>
            <person name="Karlsson M."/>
            <person name="Huettel B."/>
            <person name="Barry K.W."/>
            <person name="Haridas S."/>
            <person name="Chen C."/>
            <person name="Bauer D."/>
            <person name="Andreopoulos W."/>
            <person name="Pangilinan J."/>
            <person name="LaButti K."/>
            <person name="Riley R."/>
            <person name="Lipzen A."/>
            <person name="Clum A."/>
            <person name="Drula E."/>
            <person name="Henrissat B."/>
            <person name="Kohler A."/>
            <person name="Grigoriev I.V."/>
            <person name="Martin F.M."/>
            <person name="Hacquard S."/>
        </authorList>
    </citation>
    <scope>NUCLEOTIDE SEQUENCE</scope>
    <source>
        <strain evidence="3">FSSC 5 MPI-SDFR-AT-0091</strain>
    </source>
</reference>
<dbReference type="AlphaFoldDB" id="A0A9P9HA25"/>
<protein>
    <submittedName>
        <fullName evidence="3">Heterokaryon incompatibility protein-domain-containing protein</fullName>
    </submittedName>
</protein>
<gene>
    <name evidence="3" type="ORF">B0J15DRAFT_560138</name>
</gene>
<evidence type="ECO:0000259" key="2">
    <source>
        <dbReference type="Pfam" id="PF06985"/>
    </source>
</evidence>
<keyword evidence="4" id="KW-1185">Reference proteome</keyword>
<name>A0A9P9HA25_FUSSL</name>
<dbReference type="PANTHER" id="PTHR33112:SF1">
    <property type="entry name" value="HETEROKARYON INCOMPATIBILITY DOMAIN-CONTAINING PROTEIN"/>
    <property type="match status" value="1"/>
</dbReference>
<evidence type="ECO:0000313" key="3">
    <source>
        <dbReference type="EMBL" id="KAH7253103.1"/>
    </source>
</evidence>
<evidence type="ECO:0000313" key="4">
    <source>
        <dbReference type="Proteomes" id="UP000736672"/>
    </source>
</evidence>
<organism evidence="3 4">
    <name type="scientific">Fusarium solani</name>
    <name type="common">Filamentous fungus</name>
    <dbReference type="NCBI Taxonomy" id="169388"/>
    <lineage>
        <taxon>Eukaryota</taxon>
        <taxon>Fungi</taxon>
        <taxon>Dikarya</taxon>
        <taxon>Ascomycota</taxon>
        <taxon>Pezizomycotina</taxon>
        <taxon>Sordariomycetes</taxon>
        <taxon>Hypocreomycetidae</taxon>
        <taxon>Hypocreales</taxon>
        <taxon>Nectriaceae</taxon>
        <taxon>Fusarium</taxon>
        <taxon>Fusarium solani species complex</taxon>
    </lineage>
</organism>
<feature type="region of interest" description="Disordered" evidence="1">
    <location>
        <begin position="626"/>
        <end position="680"/>
    </location>
</feature>
<dbReference type="Proteomes" id="UP000736672">
    <property type="component" value="Unassembled WGS sequence"/>
</dbReference>
<proteinExistence type="predicted"/>
<sequence length="701" mass="79883">MGFACPLCQFLVTIAPVRHSSPPPGPGTKVEYRFTTRPFHLALLWLFGLTLPKAYLYHFKLLGVRTDESYCPDCYILPVGQTSQDPKQPALRKIEPASIDFSILRNWLLHCQTHHSASCAPLGQVILQEIRDLKLIDCQTRQVVKAPRKATYAALSYVWGKYHAAEVTVFNRSSLPETLPRTIEDAIQVVLRLDLQYLWVDKYCIDQSSETELAQQISTMDLIYNAAFCTIVAACGEDASFGLPGVGLTRRLEQPAIHLNGQVWVSSLRDPGPVIKTSTWASRAWTYQEGLFSRRRLIFTEEQVYFECNRSKRVETASYDFNETEFEPMTHLSAIFNGGISSSSFEDGIHGNLDKHIEAYTRRTLSFQKDIINALSGVFRIFSRMPTPTRHFWGVPMDYNLHGDSCWPTNNAVIEPEPSHRFEGYVDAAFARGLCWFLDMPCPRRPGFPSWSWSGWIGPLAPHAWGLLGYFRDSEVKIWLQRANGEYERLSESVVGSISKRGPRYTGYTPILRIEAWVIKTSLTYIADGPRDVYFPPLGMNPDPLYFVSIEAPSAGGIHSTLRWPVVLSVQVEEGDELHGELCRGTFTCVLLSKESDFGLLVRRQARGIMERIGHVSIYRSLFDDMEDDDMEDDDMEDDDMEDDDMEDDDMEDDDMEDDDMEDDDMEDDDMEDDNAEDDDVQIEFNMLDIFPLTRRTILLG</sequence>
<feature type="domain" description="Heterokaryon incompatibility" evidence="2">
    <location>
        <begin position="152"/>
        <end position="289"/>
    </location>
</feature>
<dbReference type="Pfam" id="PF06985">
    <property type="entry name" value="HET"/>
    <property type="match status" value="1"/>
</dbReference>